<dbReference type="EMBL" id="AFZE01000057">
    <property type="protein sequence ID" value="EHL10677.1"/>
    <property type="molecule type" value="Genomic_DNA"/>
</dbReference>
<dbReference type="Proteomes" id="UP000006437">
    <property type="component" value="Unassembled WGS sequence"/>
</dbReference>
<gene>
    <name evidence="1" type="ORF">HMPREF9629_00892</name>
</gene>
<evidence type="ECO:0000313" key="1">
    <source>
        <dbReference type="EMBL" id="EHL10677.1"/>
    </source>
</evidence>
<dbReference type="RefSeq" id="WP_009525127.1">
    <property type="nucleotide sequence ID" value="NZ_JH414549.1"/>
</dbReference>
<protein>
    <recommendedName>
        <fullName evidence="3">PF08002 family protein</fullName>
    </recommendedName>
</protein>
<dbReference type="BioCyc" id="EBAC796937-HMP:GMGH-894-MONOMER"/>
<name>G9X3D5_9FIRM</name>
<dbReference type="PATRIC" id="fig|796937.3.peg.2130"/>
<dbReference type="PANTHER" id="PTHR36439">
    <property type="entry name" value="BLL4334 PROTEIN"/>
    <property type="match status" value="1"/>
</dbReference>
<organism evidence="1 2">
    <name type="scientific">Peptoanaerobacter stomatis</name>
    <dbReference type="NCBI Taxonomy" id="796937"/>
    <lineage>
        <taxon>Bacteria</taxon>
        <taxon>Bacillati</taxon>
        <taxon>Bacillota</taxon>
        <taxon>Clostridia</taxon>
        <taxon>Peptostreptococcales</taxon>
        <taxon>Filifactoraceae</taxon>
        <taxon>Peptoanaerobacter</taxon>
    </lineage>
</organism>
<evidence type="ECO:0008006" key="3">
    <source>
        <dbReference type="Google" id="ProtNLM"/>
    </source>
</evidence>
<dbReference type="PIRSF" id="PIRSF008502">
    <property type="entry name" value="UCP008502"/>
    <property type="match status" value="1"/>
</dbReference>
<dbReference type="Gene3D" id="3.30.70.1260">
    <property type="entry name" value="bacterial protein sp0830 like"/>
    <property type="match status" value="1"/>
</dbReference>
<dbReference type="HOGENOM" id="CLU_106303_3_1_9"/>
<dbReference type="Gene3D" id="3.30.70.1280">
    <property type="entry name" value="SP0830-like domains"/>
    <property type="match status" value="1"/>
</dbReference>
<proteinExistence type="predicted"/>
<sequence length="181" mass="21232">MRYILLLRGINVGGKNKVSMSHLKELLLNAGFEDVDSYINSGNLFFSSVQNCKSCISKIRYLLETNYDFSIPFTLISKEEFLEEKAKLPDWWEQELARRDVLFFSCNLDKSKILDFIDKATFHNEIVHIGRHAVFGGKYDEAEYLKTTYHKKLIKQDFYKKITIRNGNTFEKIVEILKNEI</sequence>
<dbReference type="AlphaFoldDB" id="G9X3D5"/>
<evidence type="ECO:0000313" key="2">
    <source>
        <dbReference type="Proteomes" id="UP000006437"/>
    </source>
</evidence>
<dbReference type="SUPFAM" id="SSF160379">
    <property type="entry name" value="SP0830-like"/>
    <property type="match status" value="1"/>
</dbReference>
<dbReference type="PANTHER" id="PTHR36439:SF1">
    <property type="entry name" value="DUF1697 DOMAIN-CONTAINING PROTEIN"/>
    <property type="match status" value="1"/>
</dbReference>
<reference evidence="1 2" key="1">
    <citation type="submission" date="2011-08" db="EMBL/GenBank/DDBJ databases">
        <title>The Genome Sequence of Eubacteriaceae bacterium ACC19a.</title>
        <authorList>
            <consortium name="The Broad Institute Genome Sequencing Platform"/>
            <person name="Earl A."/>
            <person name="Ward D."/>
            <person name="Feldgarden M."/>
            <person name="Gevers D."/>
            <person name="Sizova M."/>
            <person name="Hazen A."/>
            <person name="Epstein S."/>
            <person name="Young S.K."/>
            <person name="Zeng Q."/>
            <person name="Gargeya S."/>
            <person name="Fitzgerald M."/>
            <person name="Haas B."/>
            <person name="Abouelleil A."/>
            <person name="Alvarado L."/>
            <person name="Arachchi H.M."/>
            <person name="Berlin A."/>
            <person name="Brown A."/>
            <person name="Chapman S.B."/>
            <person name="Chen Z."/>
            <person name="Dunbar C."/>
            <person name="Freedman E."/>
            <person name="Gearin G."/>
            <person name="Gellesch M."/>
            <person name="Goldberg J."/>
            <person name="Griggs A."/>
            <person name="Gujja S."/>
            <person name="Heiman D."/>
            <person name="Howarth C."/>
            <person name="Larson L."/>
            <person name="Lui A."/>
            <person name="MacDonald P.J.P."/>
            <person name="Montmayeur A."/>
            <person name="Murphy C."/>
            <person name="Neiman D."/>
            <person name="Pearson M."/>
            <person name="Priest M."/>
            <person name="Roberts A."/>
            <person name="Saif S."/>
            <person name="Shea T."/>
            <person name="Shenoy N."/>
            <person name="Sisk P."/>
            <person name="Stolte C."/>
            <person name="Sykes S."/>
            <person name="Wortman J."/>
            <person name="Nusbaum C."/>
            <person name="Birren B."/>
        </authorList>
    </citation>
    <scope>NUCLEOTIDE SEQUENCE [LARGE SCALE GENOMIC DNA]</scope>
    <source>
        <strain evidence="1 2">ACC19a</strain>
    </source>
</reference>
<accession>G9X3D5</accession>
<dbReference type="Pfam" id="PF08002">
    <property type="entry name" value="DUF1697"/>
    <property type="match status" value="1"/>
</dbReference>
<comment type="caution">
    <text evidence="1">The sequence shown here is derived from an EMBL/GenBank/DDBJ whole genome shotgun (WGS) entry which is preliminary data.</text>
</comment>
<dbReference type="InterPro" id="IPR012545">
    <property type="entry name" value="DUF1697"/>
</dbReference>